<dbReference type="InParanoid" id="A7F8T6"/>
<sequence length="60" mass="7069">MCQGFTQQVTNLVQWRPESIRKNMHFFDKILVLQFVEPYIVYDGASRYMTKLVAGKSQNL</sequence>
<dbReference type="GeneID" id="5481159"/>
<dbReference type="RefSeq" id="XP_001585157.1">
    <property type="nucleotide sequence ID" value="XM_001585107.1"/>
</dbReference>
<accession>A7F8T6</accession>
<keyword evidence="2" id="KW-1185">Reference proteome</keyword>
<evidence type="ECO:0000313" key="1">
    <source>
        <dbReference type="EMBL" id="EDN99157.1"/>
    </source>
</evidence>
<organism evidence="1 2">
    <name type="scientific">Sclerotinia sclerotiorum (strain ATCC 18683 / 1980 / Ss-1)</name>
    <name type="common">White mold</name>
    <name type="synonym">Whetzelinia sclerotiorum</name>
    <dbReference type="NCBI Taxonomy" id="665079"/>
    <lineage>
        <taxon>Eukaryota</taxon>
        <taxon>Fungi</taxon>
        <taxon>Dikarya</taxon>
        <taxon>Ascomycota</taxon>
        <taxon>Pezizomycotina</taxon>
        <taxon>Leotiomycetes</taxon>
        <taxon>Helotiales</taxon>
        <taxon>Sclerotiniaceae</taxon>
        <taxon>Sclerotinia</taxon>
    </lineage>
</organism>
<dbReference type="Proteomes" id="UP000001312">
    <property type="component" value="Unassembled WGS sequence"/>
</dbReference>
<reference evidence="2" key="1">
    <citation type="journal article" date="2011" name="PLoS Genet.">
        <title>Genomic analysis of the necrotrophic fungal pathogens Sclerotinia sclerotiorum and Botrytis cinerea.</title>
        <authorList>
            <person name="Amselem J."/>
            <person name="Cuomo C.A."/>
            <person name="van Kan J.A."/>
            <person name="Viaud M."/>
            <person name="Benito E.P."/>
            <person name="Couloux A."/>
            <person name="Coutinho P.M."/>
            <person name="de Vries R.P."/>
            <person name="Dyer P.S."/>
            <person name="Fillinger S."/>
            <person name="Fournier E."/>
            <person name="Gout L."/>
            <person name="Hahn M."/>
            <person name="Kohn L."/>
            <person name="Lapalu N."/>
            <person name="Plummer K.M."/>
            <person name="Pradier J.M."/>
            <person name="Quevillon E."/>
            <person name="Sharon A."/>
            <person name="Simon A."/>
            <person name="ten Have A."/>
            <person name="Tudzynski B."/>
            <person name="Tudzynski P."/>
            <person name="Wincker P."/>
            <person name="Andrew M."/>
            <person name="Anthouard V."/>
            <person name="Beever R.E."/>
            <person name="Beffa R."/>
            <person name="Benoit I."/>
            <person name="Bouzid O."/>
            <person name="Brault B."/>
            <person name="Chen Z."/>
            <person name="Choquer M."/>
            <person name="Collemare J."/>
            <person name="Cotton P."/>
            <person name="Danchin E.G."/>
            <person name="Da Silva C."/>
            <person name="Gautier A."/>
            <person name="Giraud C."/>
            <person name="Giraud T."/>
            <person name="Gonzalez C."/>
            <person name="Grossetete S."/>
            <person name="Guldener U."/>
            <person name="Henrissat B."/>
            <person name="Howlett B.J."/>
            <person name="Kodira C."/>
            <person name="Kretschmer M."/>
            <person name="Lappartient A."/>
            <person name="Leroch M."/>
            <person name="Levis C."/>
            <person name="Mauceli E."/>
            <person name="Neuveglise C."/>
            <person name="Oeser B."/>
            <person name="Pearson M."/>
            <person name="Poulain J."/>
            <person name="Poussereau N."/>
            <person name="Quesneville H."/>
            <person name="Rascle C."/>
            <person name="Schumacher J."/>
            <person name="Segurens B."/>
            <person name="Sexton A."/>
            <person name="Silva E."/>
            <person name="Sirven C."/>
            <person name="Soanes D.M."/>
            <person name="Talbot N.J."/>
            <person name="Templeton M."/>
            <person name="Yandava C."/>
            <person name="Yarden O."/>
            <person name="Zeng Q."/>
            <person name="Rollins J.A."/>
            <person name="Lebrun M.H."/>
            <person name="Dickman M."/>
        </authorList>
    </citation>
    <scope>NUCLEOTIDE SEQUENCE [LARGE SCALE GENOMIC DNA]</scope>
    <source>
        <strain evidence="2">ATCC 18683 / 1980 / Ss-1</strain>
    </source>
</reference>
<dbReference type="EMBL" id="CH476648">
    <property type="protein sequence ID" value="EDN99157.1"/>
    <property type="molecule type" value="Genomic_DNA"/>
</dbReference>
<proteinExistence type="predicted"/>
<gene>
    <name evidence="1" type="ORF">SS1G_14017</name>
</gene>
<dbReference type="AlphaFoldDB" id="A7F8T6"/>
<name>A7F8T6_SCLS1</name>
<dbReference type="KEGG" id="ssl:SS1G_14017"/>
<evidence type="ECO:0000313" key="2">
    <source>
        <dbReference type="Proteomes" id="UP000001312"/>
    </source>
</evidence>
<protein>
    <submittedName>
        <fullName evidence="1">Uncharacterized protein</fullName>
    </submittedName>
</protein>